<evidence type="ECO:0000313" key="2">
    <source>
        <dbReference type="Proteomes" id="UP000682843"/>
    </source>
</evidence>
<dbReference type="RefSeq" id="WP_211910730.1">
    <property type="nucleotide sequence ID" value="NZ_CP036498.1"/>
</dbReference>
<evidence type="ECO:0000313" key="1">
    <source>
        <dbReference type="EMBL" id="QUS41994.1"/>
    </source>
</evidence>
<sequence>MSLQVQIMLVLSGHPNGRATLAAMNADLKVLAGAGPAWTQRINKLASNAPGLDIFTEGFVIRDANGWQITDAGRKALQRMDTAPPMPAIEKPLTTVSGKPVIALVVSGTPLPPKPAANVITMDGWLSLSRRAM</sequence>
<protein>
    <submittedName>
        <fullName evidence="1">Uncharacterized protein</fullName>
    </submittedName>
</protein>
<accession>A0ABX8AEN8</accession>
<organism evidence="1 2">
    <name type="scientific">Tardiphaga alba</name>
    <dbReference type="NCBI Taxonomy" id="340268"/>
    <lineage>
        <taxon>Bacteria</taxon>
        <taxon>Pseudomonadati</taxon>
        <taxon>Pseudomonadota</taxon>
        <taxon>Alphaproteobacteria</taxon>
        <taxon>Hyphomicrobiales</taxon>
        <taxon>Nitrobacteraceae</taxon>
        <taxon>Tardiphaga</taxon>
    </lineage>
</organism>
<gene>
    <name evidence="1" type="ORF">RPMA_26580</name>
</gene>
<dbReference type="Proteomes" id="UP000682843">
    <property type="component" value="Chromosome"/>
</dbReference>
<dbReference type="EMBL" id="CP036498">
    <property type="protein sequence ID" value="QUS41994.1"/>
    <property type="molecule type" value="Genomic_DNA"/>
</dbReference>
<keyword evidence="2" id="KW-1185">Reference proteome</keyword>
<reference evidence="1 2" key="1">
    <citation type="submission" date="2019-02" db="EMBL/GenBank/DDBJ databases">
        <title>Emended description of the genus Rhodopseudomonas and description of Rhodopseudomonas albus sp. nov., a non-phototrophic, heavy-metal-tolerant bacterium isolated from garden soil.</title>
        <authorList>
            <person name="Bao Z."/>
            <person name="Cao W.W."/>
            <person name="Sato Y."/>
            <person name="Nishizawa T."/>
            <person name="Zhao J."/>
            <person name="Guo Y."/>
            <person name="Ohta H."/>
        </authorList>
    </citation>
    <scope>NUCLEOTIDE SEQUENCE [LARGE SCALE GENOMIC DNA]</scope>
    <source>
        <strain evidence="1 2">SK50-23</strain>
    </source>
</reference>
<name>A0ABX8AEN8_9BRAD</name>
<proteinExistence type="predicted"/>